<dbReference type="PANTHER" id="PTHR18952:SF208">
    <property type="entry name" value="CARBONIC ANHYDRASE XA-RELATED"/>
    <property type="match status" value="1"/>
</dbReference>
<protein>
    <submittedName>
        <fullName evidence="2">Alpha carbonic anhydrase domain</fullName>
    </submittedName>
</protein>
<dbReference type="GO" id="GO:0006730">
    <property type="term" value="P:one-carbon metabolic process"/>
    <property type="evidence" value="ECO:0007669"/>
    <property type="project" value="TreeGrafter"/>
</dbReference>
<dbReference type="PANTHER" id="PTHR18952">
    <property type="entry name" value="CARBONIC ANHYDRASE"/>
    <property type="match status" value="1"/>
</dbReference>
<sequence>MKKNQLVQTFFYGCRVSLLLIPRSSTSQEDDENETRFGYIVGTPNGPDRWSELDKGWFLCNNGTMQSPVDILDDNVQVVSNLGRLNTSYMPSTATLVNRGRYIELRWDGDAGSLNIDGIEYELQQIHWHVPAEHTFNGVRNDLEAHLVHKSLTTGHTAVVGITYHIGPPDLFLAILAGDTEALIATREEEREAGIIDPNLVRIEEGNYYRYSGSLTVPPCDENVAWTLIQKVCFSSTISFSQIVLMLMTH</sequence>
<dbReference type="InterPro" id="IPR036398">
    <property type="entry name" value="CA_dom_sf"/>
</dbReference>
<accession>A0AAN8ZAT7</accession>
<evidence type="ECO:0000313" key="2">
    <source>
        <dbReference type="EMBL" id="KAK6926763.1"/>
    </source>
</evidence>
<dbReference type="GO" id="GO:0004089">
    <property type="term" value="F:carbonate dehydratase activity"/>
    <property type="evidence" value="ECO:0007669"/>
    <property type="project" value="InterPro"/>
</dbReference>
<gene>
    <name evidence="2" type="ORF">RJ641_008482</name>
</gene>
<keyword evidence="3" id="KW-1185">Reference proteome</keyword>
<dbReference type="SMART" id="SM01057">
    <property type="entry name" value="Carb_anhydrase"/>
    <property type="match status" value="1"/>
</dbReference>
<comment type="caution">
    <text evidence="2">The sequence shown here is derived from an EMBL/GenBank/DDBJ whole genome shotgun (WGS) entry which is preliminary data.</text>
</comment>
<dbReference type="Pfam" id="PF00194">
    <property type="entry name" value="Carb_anhydrase"/>
    <property type="match status" value="1"/>
</dbReference>
<dbReference type="CDD" id="cd03124">
    <property type="entry name" value="alpha_CA_prokaryotic_like"/>
    <property type="match status" value="1"/>
</dbReference>
<evidence type="ECO:0000259" key="1">
    <source>
        <dbReference type="PROSITE" id="PS51144"/>
    </source>
</evidence>
<dbReference type="Proteomes" id="UP001370490">
    <property type="component" value="Unassembled WGS sequence"/>
</dbReference>
<feature type="domain" description="Alpha-carbonic anhydrase" evidence="1">
    <location>
        <begin position="35"/>
        <end position="250"/>
    </location>
</feature>
<dbReference type="GO" id="GO:0008270">
    <property type="term" value="F:zinc ion binding"/>
    <property type="evidence" value="ECO:0007669"/>
    <property type="project" value="InterPro"/>
</dbReference>
<dbReference type="InterPro" id="IPR023561">
    <property type="entry name" value="Carbonic_anhydrase_a-class"/>
</dbReference>
<dbReference type="PROSITE" id="PS51144">
    <property type="entry name" value="ALPHA_CA_2"/>
    <property type="match status" value="1"/>
</dbReference>
<dbReference type="InterPro" id="IPR001148">
    <property type="entry name" value="CA_dom"/>
</dbReference>
<dbReference type="EMBL" id="JBAMMX010000015">
    <property type="protein sequence ID" value="KAK6926763.1"/>
    <property type="molecule type" value="Genomic_DNA"/>
</dbReference>
<reference evidence="2 3" key="1">
    <citation type="submission" date="2023-12" db="EMBL/GenBank/DDBJ databases">
        <title>A high-quality genome assembly for Dillenia turbinata (Dilleniales).</title>
        <authorList>
            <person name="Chanderbali A."/>
        </authorList>
    </citation>
    <scope>NUCLEOTIDE SEQUENCE [LARGE SCALE GENOMIC DNA]</scope>
    <source>
        <strain evidence="2">LSX21</strain>
        <tissue evidence="2">Leaf</tissue>
    </source>
</reference>
<evidence type="ECO:0000313" key="3">
    <source>
        <dbReference type="Proteomes" id="UP001370490"/>
    </source>
</evidence>
<organism evidence="2 3">
    <name type="scientific">Dillenia turbinata</name>
    <dbReference type="NCBI Taxonomy" id="194707"/>
    <lineage>
        <taxon>Eukaryota</taxon>
        <taxon>Viridiplantae</taxon>
        <taxon>Streptophyta</taxon>
        <taxon>Embryophyta</taxon>
        <taxon>Tracheophyta</taxon>
        <taxon>Spermatophyta</taxon>
        <taxon>Magnoliopsida</taxon>
        <taxon>eudicotyledons</taxon>
        <taxon>Gunneridae</taxon>
        <taxon>Pentapetalae</taxon>
        <taxon>Dilleniales</taxon>
        <taxon>Dilleniaceae</taxon>
        <taxon>Dillenia</taxon>
    </lineage>
</organism>
<dbReference type="Gene3D" id="3.10.200.10">
    <property type="entry name" value="Alpha carbonic anhydrase"/>
    <property type="match status" value="1"/>
</dbReference>
<name>A0AAN8ZAT7_9MAGN</name>
<dbReference type="AlphaFoldDB" id="A0AAN8ZAT7"/>
<proteinExistence type="predicted"/>
<dbReference type="SUPFAM" id="SSF51069">
    <property type="entry name" value="Carbonic anhydrase"/>
    <property type="match status" value="1"/>
</dbReference>
<dbReference type="InterPro" id="IPR041891">
    <property type="entry name" value="Alpha_CA_prokaryot-like"/>
</dbReference>